<dbReference type="EMBL" id="JAXIOK010000012">
    <property type="protein sequence ID" value="KAK4759125.1"/>
    <property type="molecule type" value="Genomic_DNA"/>
</dbReference>
<keyword evidence="5" id="KW-1185">Reference proteome</keyword>
<accession>A0AAN7Q8V6</accession>
<dbReference type="SUPFAM" id="SSF52166">
    <property type="entry name" value="Ribosomal protein L4"/>
    <property type="match status" value="1"/>
</dbReference>
<dbReference type="GO" id="GO:0005840">
    <property type="term" value="C:ribosome"/>
    <property type="evidence" value="ECO:0007669"/>
    <property type="project" value="UniProtKB-KW"/>
</dbReference>
<name>A0AAN7Q8V6_9MYRT</name>
<evidence type="ECO:0000256" key="1">
    <source>
        <dbReference type="ARBA" id="ARBA00010528"/>
    </source>
</evidence>
<comment type="caution">
    <text evidence="4">The sequence shown here is derived from an EMBL/GenBank/DDBJ whole genome shotgun (WGS) entry which is preliminary data.</text>
</comment>
<evidence type="ECO:0000313" key="4">
    <source>
        <dbReference type="EMBL" id="KAK4759125.1"/>
    </source>
</evidence>
<dbReference type="GO" id="GO:0006412">
    <property type="term" value="P:translation"/>
    <property type="evidence" value="ECO:0007669"/>
    <property type="project" value="InterPro"/>
</dbReference>
<dbReference type="GO" id="GO:0003735">
    <property type="term" value="F:structural constituent of ribosome"/>
    <property type="evidence" value="ECO:0007669"/>
    <property type="project" value="InterPro"/>
</dbReference>
<evidence type="ECO:0000256" key="3">
    <source>
        <dbReference type="ARBA" id="ARBA00023274"/>
    </source>
</evidence>
<dbReference type="Gene3D" id="3.40.1370.10">
    <property type="match status" value="1"/>
</dbReference>
<dbReference type="InterPro" id="IPR023574">
    <property type="entry name" value="Ribosomal_uL4_dom_sf"/>
</dbReference>
<comment type="similarity">
    <text evidence="1">Belongs to the universal ribosomal protein uL4 family.</text>
</comment>
<protein>
    <submittedName>
        <fullName evidence="4">Uncharacterized protein</fullName>
    </submittedName>
</protein>
<keyword evidence="3" id="KW-0687">Ribonucleoprotein</keyword>
<organism evidence="4 5">
    <name type="scientific">Trapa incisa</name>
    <dbReference type="NCBI Taxonomy" id="236973"/>
    <lineage>
        <taxon>Eukaryota</taxon>
        <taxon>Viridiplantae</taxon>
        <taxon>Streptophyta</taxon>
        <taxon>Embryophyta</taxon>
        <taxon>Tracheophyta</taxon>
        <taxon>Spermatophyta</taxon>
        <taxon>Magnoliopsida</taxon>
        <taxon>eudicotyledons</taxon>
        <taxon>Gunneridae</taxon>
        <taxon>Pentapetalae</taxon>
        <taxon>rosids</taxon>
        <taxon>malvids</taxon>
        <taxon>Myrtales</taxon>
        <taxon>Lythraceae</taxon>
        <taxon>Trapa</taxon>
    </lineage>
</organism>
<dbReference type="GO" id="GO:1990904">
    <property type="term" value="C:ribonucleoprotein complex"/>
    <property type="evidence" value="ECO:0007669"/>
    <property type="project" value="UniProtKB-KW"/>
</dbReference>
<proteinExistence type="inferred from homology"/>
<dbReference type="Proteomes" id="UP001345219">
    <property type="component" value="Chromosome 15"/>
</dbReference>
<sequence length="247" mass="26856">MSHALSWALSYLWAAPVTNLMAHGPNVSSAGKRCRFPCSSFALLLPFTLLSFSSKYCQLALSSAASRPYDSLLFICCEAATLPILSFTGEKVGETYLELKSAPSETDRASSLTSGTPAAALPPPSPLARSGVARDFRPQAPGLINQNQSQGEEPAISTALSRAIESVTVAEDFVDKFPVPKTSEFTEAMMRWGIDRKEKSMYLMPEIANTVKLSSRNIGTLRMLTPMNLKDYEERGGLFECQKSEGL</sequence>
<evidence type="ECO:0000313" key="5">
    <source>
        <dbReference type="Proteomes" id="UP001345219"/>
    </source>
</evidence>
<reference evidence="4 5" key="1">
    <citation type="journal article" date="2023" name="Hortic Res">
        <title>Pangenome of water caltrop reveals structural variations and asymmetric subgenome divergence after allopolyploidization.</title>
        <authorList>
            <person name="Zhang X."/>
            <person name="Chen Y."/>
            <person name="Wang L."/>
            <person name="Yuan Y."/>
            <person name="Fang M."/>
            <person name="Shi L."/>
            <person name="Lu R."/>
            <person name="Comes H.P."/>
            <person name="Ma Y."/>
            <person name="Chen Y."/>
            <person name="Huang G."/>
            <person name="Zhou Y."/>
            <person name="Zheng Z."/>
            <person name="Qiu Y."/>
        </authorList>
    </citation>
    <scope>NUCLEOTIDE SEQUENCE [LARGE SCALE GENOMIC DNA]</scope>
    <source>
        <tissue evidence="4">Roots</tissue>
    </source>
</reference>
<evidence type="ECO:0000256" key="2">
    <source>
        <dbReference type="ARBA" id="ARBA00022980"/>
    </source>
</evidence>
<keyword evidence="2" id="KW-0689">Ribosomal protein</keyword>
<dbReference type="AlphaFoldDB" id="A0AAN7Q8V6"/>
<gene>
    <name evidence="4" type="ORF">SAY87_020426</name>
</gene>